<sequence length="37" mass="4175">MEGSGREPCGRPICGEPQGRNRELTFRHNKGPCLEDF</sequence>
<reference evidence="1" key="2">
    <citation type="journal article" date="2015" name="Fish Shellfish Immunol.">
        <title>Early steps in the European eel (Anguilla anguilla)-Vibrio vulnificus interaction in the gills: Role of the RtxA13 toxin.</title>
        <authorList>
            <person name="Callol A."/>
            <person name="Pajuelo D."/>
            <person name="Ebbesson L."/>
            <person name="Teles M."/>
            <person name="MacKenzie S."/>
            <person name="Amaro C."/>
        </authorList>
    </citation>
    <scope>NUCLEOTIDE SEQUENCE</scope>
</reference>
<protein>
    <submittedName>
        <fullName evidence="1">Uncharacterized protein</fullName>
    </submittedName>
</protein>
<proteinExistence type="predicted"/>
<name>A0A0E9QUQ0_ANGAN</name>
<evidence type="ECO:0000313" key="1">
    <source>
        <dbReference type="EMBL" id="JAH20691.1"/>
    </source>
</evidence>
<organism evidence="1">
    <name type="scientific">Anguilla anguilla</name>
    <name type="common">European freshwater eel</name>
    <name type="synonym">Muraena anguilla</name>
    <dbReference type="NCBI Taxonomy" id="7936"/>
    <lineage>
        <taxon>Eukaryota</taxon>
        <taxon>Metazoa</taxon>
        <taxon>Chordata</taxon>
        <taxon>Craniata</taxon>
        <taxon>Vertebrata</taxon>
        <taxon>Euteleostomi</taxon>
        <taxon>Actinopterygii</taxon>
        <taxon>Neopterygii</taxon>
        <taxon>Teleostei</taxon>
        <taxon>Anguilliformes</taxon>
        <taxon>Anguillidae</taxon>
        <taxon>Anguilla</taxon>
    </lineage>
</organism>
<reference evidence="1" key="1">
    <citation type="submission" date="2014-11" db="EMBL/GenBank/DDBJ databases">
        <authorList>
            <person name="Amaro Gonzalez C."/>
        </authorList>
    </citation>
    <scope>NUCLEOTIDE SEQUENCE</scope>
</reference>
<dbReference type="EMBL" id="GBXM01087886">
    <property type="protein sequence ID" value="JAH20691.1"/>
    <property type="molecule type" value="Transcribed_RNA"/>
</dbReference>
<accession>A0A0E9QUQ0</accession>
<dbReference type="AlphaFoldDB" id="A0A0E9QUQ0"/>